<feature type="chain" id="PRO_5045245326" description="Porin" evidence="1">
    <location>
        <begin position="23"/>
        <end position="355"/>
    </location>
</feature>
<evidence type="ECO:0000313" key="3">
    <source>
        <dbReference type="Proteomes" id="UP000664835"/>
    </source>
</evidence>
<evidence type="ECO:0008006" key="4">
    <source>
        <dbReference type="Google" id="ProtNLM"/>
    </source>
</evidence>
<protein>
    <recommendedName>
        <fullName evidence="4">Porin</fullName>
    </recommendedName>
</protein>
<dbReference type="Proteomes" id="UP000664835">
    <property type="component" value="Unassembled WGS sequence"/>
</dbReference>
<gene>
    <name evidence="2" type="ORF">J3998_09915</name>
</gene>
<sequence>MKQHLSKFLFPLLSFTALNVSAADYQVYFEVEGFNHSEPMAIFEFAGDWQGQLYNGDQAISLNRAEIGFSKDQWSLGLFVRSDMLLEFPGDTAEFYYLAVNQLPIETDRVYDINIDTNFFTATGLKLGYQGRWQKFDWQLDLSYLQAHRMTYGSYQSTAEYDSNADYHLALDVDYYYDNDVLFDRDVQQKPEGHGYAIDFAVGGQVTENWSAGLAVKDLFAAIYWDQAPRTIYTGEAVRGSGDNLFEYTTNSGLESNEHLTQDIPAKVFVNSEYRFFENHRIRFDYNYYAIKGFFSSSYLYQYGTHNFRIGYNLSAEAIELGYNNDWLKVQLIADEFNPNTARTLAGALSVYYRF</sequence>
<reference evidence="2 3" key="1">
    <citation type="submission" date="2021-03" db="EMBL/GenBank/DDBJ databases">
        <title>Thiomicrorhabdus sp.nov.,novel sulfur-oxidizing bacteria isolated from coastal sediment.</title>
        <authorList>
            <person name="Liu X."/>
        </authorList>
    </citation>
    <scope>NUCLEOTIDE SEQUENCE [LARGE SCALE GENOMIC DNA]</scope>
    <source>
        <strain evidence="2 3">6S2-11</strain>
    </source>
</reference>
<organism evidence="2 3">
    <name type="scientific">Thiomicrorhabdus marina</name>
    <dbReference type="NCBI Taxonomy" id="2818442"/>
    <lineage>
        <taxon>Bacteria</taxon>
        <taxon>Pseudomonadati</taxon>
        <taxon>Pseudomonadota</taxon>
        <taxon>Gammaproteobacteria</taxon>
        <taxon>Thiotrichales</taxon>
        <taxon>Piscirickettsiaceae</taxon>
        <taxon>Thiomicrorhabdus</taxon>
    </lineage>
</organism>
<evidence type="ECO:0000256" key="1">
    <source>
        <dbReference type="SAM" id="SignalP"/>
    </source>
</evidence>
<evidence type="ECO:0000313" key="2">
    <source>
        <dbReference type="EMBL" id="MBO1927891.1"/>
    </source>
</evidence>
<feature type="signal peptide" evidence="1">
    <location>
        <begin position="1"/>
        <end position="22"/>
    </location>
</feature>
<keyword evidence="3" id="KW-1185">Reference proteome</keyword>
<comment type="caution">
    <text evidence="2">The sequence shown here is derived from an EMBL/GenBank/DDBJ whole genome shotgun (WGS) entry which is preliminary data.</text>
</comment>
<name>A0ABS3Q6J1_9GAMM</name>
<accession>A0ABS3Q6J1</accession>
<keyword evidence="1" id="KW-0732">Signal</keyword>
<dbReference type="EMBL" id="JAGETV010000020">
    <property type="protein sequence ID" value="MBO1927891.1"/>
    <property type="molecule type" value="Genomic_DNA"/>
</dbReference>
<dbReference type="RefSeq" id="WP_208150507.1">
    <property type="nucleotide sequence ID" value="NZ_JAGETV010000020.1"/>
</dbReference>
<proteinExistence type="predicted"/>